<dbReference type="Proteomes" id="UP000266426">
    <property type="component" value="Unassembled WGS sequence"/>
</dbReference>
<organism evidence="9 10">
    <name type="scientific">Candidatus Auribacter fodinae</name>
    <dbReference type="NCBI Taxonomy" id="2093366"/>
    <lineage>
        <taxon>Bacteria</taxon>
        <taxon>Pseudomonadati</taxon>
        <taxon>Candidatus Auribacterota</taxon>
        <taxon>Candidatus Auribacteria</taxon>
        <taxon>Candidatus Auribacterales</taxon>
        <taxon>Candidatus Auribacteraceae</taxon>
        <taxon>Candidatus Auribacter</taxon>
    </lineage>
</organism>
<gene>
    <name evidence="9" type="ORF">C4541_01070</name>
</gene>
<evidence type="ECO:0000256" key="5">
    <source>
        <dbReference type="ARBA" id="ARBA00023014"/>
    </source>
</evidence>
<dbReference type="InterPro" id="IPR020050">
    <property type="entry name" value="FO_synthase_su2"/>
</dbReference>
<evidence type="ECO:0000256" key="4">
    <source>
        <dbReference type="ARBA" id="ARBA00023004"/>
    </source>
</evidence>
<evidence type="ECO:0000313" key="10">
    <source>
        <dbReference type="Proteomes" id="UP000266426"/>
    </source>
</evidence>
<dbReference type="InterPro" id="IPR034405">
    <property type="entry name" value="F420"/>
</dbReference>
<feature type="binding site" evidence="7">
    <location>
        <position position="171"/>
    </location>
    <ligand>
        <name>S-adenosyl-L-methionine</name>
        <dbReference type="ChEBI" id="CHEBI:59789"/>
    </ligand>
</feature>
<sequence>MESIIADKIQNNERISDEDALWLLLHGDLMFLGEMASIRRKNKVGNKAFYQYNFNINHTTICENKCNLCAFYDNENGYTLSVERIQNMVAQAYKQGVNEVHIVGGLNRDLPLSYFIDMCRAIKDIDQKIHIQAFTPVEIDFFARISGKSIPDVLSDLKEAGLGSLPGGGAEIFSPRVRSLICPDKISGTKWLEIMADAHSMGILSNATMLYGTVEKPEEIIDHMSRLRALQDQTKGFCAFVPLAFFARNTKIQTSSISKETSGVYDMRIISLGRIYLDNFDHVKCLWMIYGYKGCQVGLDFGADDIGGTYFDEIIVHSAGAKTPKSATQEEICSLMRNMGREPVEVTSTYELTTPVEVLI</sequence>
<proteinExistence type="predicted"/>
<dbReference type="InterPro" id="IPR013785">
    <property type="entry name" value="Aldolase_TIM"/>
</dbReference>
<dbReference type="AlphaFoldDB" id="A0A3A4RJ60"/>
<evidence type="ECO:0000256" key="3">
    <source>
        <dbReference type="ARBA" id="ARBA00022723"/>
    </source>
</evidence>
<dbReference type="InterPro" id="IPR007197">
    <property type="entry name" value="rSAM"/>
</dbReference>
<dbReference type="PANTHER" id="PTHR43076:SF7">
    <property type="entry name" value="AMINODEOXYFUTALOSINE SYNTHASE"/>
    <property type="match status" value="1"/>
</dbReference>
<comment type="caution">
    <text evidence="9">The sequence shown here is derived from an EMBL/GenBank/DDBJ whole genome shotgun (WGS) entry which is preliminary data.</text>
</comment>
<dbReference type="SUPFAM" id="SSF102114">
    <property type="entry name" value="Radical SAM enzymes"/>
    <property type="match status" value="1"/>
</dbReference>
<dbReference type="GO" id="GO:0016765">
    <property type="term" value="F:transferase activity, transferring alkyl or aryl (other than methyl) groups"/>
    <property type="evidence" value="ECO:0007669"/>
    <property type="project" value="InterPro"/>
</dbReference>
<keyword evidence="4 6" id="KW-0408">Iron</keyword>
<evidence type="ECO:0000256" key="2">
    <source>
        <dbReference type="ARBA" id="ARBA00022691"/>
    </source>
</evidence>
<comment type="cofactor">
    <cofactor evidence="6">
        <name>[4Fe-4S] cluster</name>
        <dbReference type="ChEBI" id="CHEBI:49883"/>
    </cofactor>
    <text evidence="6">Binds 1 [4Fe-4S] cluster. The cluster is coordinated with 3 cysteines and an exchangeable S-adenosyl-L-methionine.</text>
</comment>
<keyword evidence="1 6" id="KW-0004">4Fe-4S</keyword>
<dbReference type="InterPro" id="IPR045567">
    <property type="entry name" value="CofH/MnqC-like_C"/>
</dbReference>
<dbReference type="SFLD" id="SFLDG01389">
    <property type="entry name" value="menaquinone_synthsis_involved"/>
    <property type="match status" value="1"/>
</dbReference>
<dbReference type="GO" id="GO:0044689">
    <property type="term" value="F:7,8-didemethyl-8-hydroxy-5-deazariboflavin synthase activity"/>
    <property type="evidence" value="ECO:0007669"/>
    <property type="project" value="TreeGrafter"/>
</dbReference>
<dbReference type="PANTHER" id="PTHR43076">
    <property type="entry name" value="FO SYNTHASE (COFH)"/>
    <property type="match status" value="1"/>
</dbReference>
<dbReference type="Pfam" id="PF19288">
    <property type="entry name" value="CofH_C"/>
    <property type="match status" value="1"/>
</dbReference>
<feature type="binding site" evidence="6">
    <location>
        <position position="62"/>
    </location>
    <ligand>
        <name>[4Fe-4S] cluster</name>
        <dbReference type="ChEBI" id="CHEBI:49883"/>
        <note>4Fe-4S-S-AdoMet</note>
    </ligand>
</feature>
<keyword evidence="3" id="KW-0479">Metal-binding</keyword>
<dbReference type="SFLD" id="SFLDS00029">
    <property type="entry name" value="Radical_SAM"/>
    <property type="match status" value="1"/>
</dbReference>
<evidence type="ECO:0000256" key="1">
    <source>
        <dbReference type="ARBA" id="ARBA00022485"/>
    </source>
</evidence>
<dbReference type="GO" id="GO:0046872">
    <property type="term" value="F:metal ion binding"/>
    <property type="evidence" value="ECO:0007669"/>
    <property type="project" value="UniProtKB-KW"/>
</dbReference>
<feature type="binding site" evidence="6">
    <location>
        <position position="66"/>
    </location>
    <ligand>
        <name>[4Fe-4S] cluster</name>
        <dbReference type="ChEBI" id="CHEBI:49883"/>
        <note>4Fe-4S-S-AdoMet</note>
    </ligand>
</feature>
<feature type="binding site" evidence="6">
    <location>
        <position position="69"/>
    </location>
    <ligand>
        <name>[4Fe-4S] cluster</name>
        <dbReference type="ChEBI" id="CHEBI:49883"/>
        <note>4Fe-4S-S-AdoMet</note>
    </ligand>
</feature>
<name>A0A3A4RJ60_9BACT</name>
<dbReference type="EMBL" id="QZJZ01000008">
    <property type="protein sequence ID" value="RJP61823.1"/>
    <property type="molecule type" value="Genomic_DNA"/>
</dbReference>
<dbReference type="Pfam" id="PF04055">
    <property type="entry name" value="Radical_SAM"/>
    <property type="match status" value="1"/>
</dbReference>
<reference evidence="9 10" key="1">
    <citation type="journal article" date="2017" name="ISME J.">
        <title>Energy and carbon metabolisms in a deep terrestrial subsurface fluid microbial community.</title>
        <authorList>
            <person name="Momper L."/>
            <person name="Jungbluth S.P."/>
            <person name="Lee M.D."/>
            <person name="Amend J.P."/>
        </authorList>
    </citation>
    <scope>NUCLEOTIDE SEQUENCE [LARGE SCALE GENOMIC DNA]</scope>
    <source>
        <strain evidence="9">SURF_26</strain>
    </source>
</reference>
<evidence type="ECO:0000313" key="9">
    <source>
        <dbReference type="EMBL" id="RJP61823.1"/>
    </source>
</evidence>
<evidence type="ECO:0000259" key="8">
    <source>
        <dbReference type="PROSITE" id="PS51918"/>
    </source>
</evidence>
<dbReference type="GO" id="GO:0051539">
    <property type="term" value="F:4 iron, 4 sulfur cluster binding"/>
    <property type="evidence" value="ECO:0007669"/>
    <property type="project" value="UniProtKB-KW"/>
</dbReference>
<dbReference type="SFLD" id="SFLDF00343">
    <property type="entry name" value="aminofutalosine_synthase_(mqnE"/>
    <property type="match status" value="1"/>
</dbReference>
<dbReference type="PROSITE" id="PS51918">
    <property type="entry name" value="RADICAL_SAM"/>
    <property type="match status" value="1"/>
</dbReference>
<dbReference type="SFLD" id="SFLDG01064">
    <property type="entry name" value="F420__menaquinone_cofactor_bio"/>
    <property type="match status" value="1"/>
</dbReference>
<dbReference type="NCBIfam" id="TIGR00423">
    <property type="entry name" value="CofH family radical SAM protein"/>
    <property type="match status" value="1"/>
</dbReference>
<feature type="domain" description="Radical SAM core" evidence="8">
    <location>
        <begin position="48"/>
        <end position="281"/>
    </location>
</feature>
<dbReference type="PIRSF" id="PIRSF004762">
    <property type="entry name" value="CHP00423"/>
    <property type="match status" value="1"/>
</dbReference>
<protein>
    <submittedName>
        <fullName evidence="9">CofH family radical SAM protein</fullName>
    </submittedName>
</protein>
<dbReference type="InterPro" id="IPR058240">
    <property type="entry name" value="rSAM_sf"/>
</dbReference>
<evidence type="ECO:0000256" key="7">
    <source>
        <dbReference type="PIRSR" id="PIRSR004762-2"/>
    </source>
</evidence>
<accession>A0A3A4RJ60</accession>
<dbReference type="Gene3D" id="3.20.20.70">
    <property type="entry name" value="Aldolase class I"/>
    <property type="match status" value="1"/>
</dbReference>
<keyword evidence="2 6" id="KW-0949">S-adenosyl-L-methionine</keyword>
<keyword evidence="5 6" id="KW-0411">Iron-sulfur</keyword>
<evidence type="ECO:0000256" key="6">
    <source>
        <dbReference type="PIRSR" id="PIRSR004762-1"/>
    </source>
</evidence>